<reference evidence="1" key="1">
    <citation type="journal article" date="2015" name="Proc. Natl. Acad. Sci. U.S.A.">
        <title>Networks of energetic and metabolic interactions define dynamics in microbial communities.</title>
        <authorList>
            <person name="Embree M."/>
            <person name="Liu J.K."/>
            <person name="Al-Bassam M.M."/>
            <person name="Zengler K."/>
        </authorList>
    </citation>
    <scope>NUCLEOTIDE SEQUENCE</scope>
</reference>
<comment type="caution">
    <text evidence="1">The sequence shown here is derived from an EMBL/GenBank/DDBJ whole genome shotgun (WGS) entry which is preliminary data.</text>
</comment>
<name>A0A0W8F505_9ZZZZ</name>
<organism evidence="1">
    <name type="scientific">hydrocarbon metagenome</name>
    <dbReference type="NCBI Taxonomy" id="938273"/>
    <lineage>
        <taxon>unclassified sequences</taxon>
        <taxon>metagenomes</taxon>
        <taxon>ecological metagenomes</taxon>
    </lineage>
</organism>
<evidence type="ECO:0000313" key="1">
    <source>
        <dbReference type="EMBL" id="KUG15990.1"/>
    </source>
</evidence>
<accession>A0A0W8F505</accession>
<gene>
    <name evidence="1" type="ORF">ASZ90_014321</name>
</gene>
<dbReference type="AlphaFoldDB" id="A0A0W8F505"/>
<sequence>MISRIPVISVRIGRLRQIGRSRLFFSGAAIRPSIAIVLNDKPIHVADNNQSK</sequence>
<dbReference type="EMBL" id="LNQE01001517">
    <property type="protein sequence ID" value="KUG15990.1"/>
    <property type="molecule type" value="Genomic_DNA"/>
</dbReference>
<protein>
    <submittedName>
        <fullName evidence="1">Uncharacterized protein</fullName>
    </submittedName>
</protein>
<proteinExistence type="predicted"/>